<feature type="chain" id="PRO_5036784259" evidence="2">
    <location>
        <begin position="21"/>
        <end position="353"/>
    </location>
</feature>
<evidence type="ECO:0000256" key="1">
    <source>
        <dbReference type="SAM" id="MobiDB-lite"/>
    </source>
</evidence>
<reference evidence="3" key="1">
    <citation type="journal article" date="2018" name="Int. J. Syst. Evol. Microbiol.">
        <title>Carboxylicivirga sediminis sp. nov., isolated from coastal sediment.</title>
        <authorList>
            <person name="Wang F.Q."/>
            <person name="Ren L.H."/>
            <person name="Zou R.J."/>
            <person name="Sun Y.Z."/>
            <person name="Liu X.J."/>
            <person name="Jiang F."/>
            <person name="Liu L.J."/>
        </authorList>
    </citation>
    <scope>NUCLEOTIDE SEQUENCE</scope>
    <source>
        <strain evidence="3">JR1</strain>
    </source>
</reference>
<keyword evidence="2" id="KW-0732">Signal</keyword>
<dbReference type="Proteomes" id="UP000679220">
    <property type="component" value="Unassembled WGS sequence"/>
</dbReference>
<feature type="region of interest" description="Disordered" evidence="1">
    <location>
        <begin position="325"/>
        <end position="353"/>
    </location>
</feature>
<protein>
    <submittedName>
        <fullName evidence="3">PorP/SprF family type IX secretion system membrane protein</fullName>
    </submittedName>
</protein>
<evidence type="ECO:0000313" key="4">
    <source>
        <dbReference type="Proteomes" id="UP000679220"/>
    </source>
</evidence>
<dbReference type="RefSeq" id="WP_212192565.1">
    <property type="nucleotide sequence ID" value="NZ_JAGTAR010000034.1"/>
</dbReference>
<name>A0A941IZ04_9BACT</name>
<feature type="compositionally biased region" description="Basic residues" evidence="1">
    <location>
        <begin position="344"/>
        <end position="353"/>
    </location>
</feature>
<dbReference type="InterPro" id="IPR019861">
    <property type="entry name" value="PorP/SprF_Bacteroidetes"/>
</dbReference>
<evidence type="ECO:0000256" key="2">
    <source>
        <dbReference type="SAM" id="SignalP"/>
    </source>
</evidence>
<accession>A0A941IZ04</accession>
<gene>
    <name evidence="3" type="ORF">KDU71_18365</name>
</gene>
<proteinExistence type="predicted"/>
<keyword evidence="4" id="KW-1185">Reference proteome</keyword>
<dbReference type="EMBL" id="JAGTAR010000034">
    <property type="protein sequence ID" value="MBR8537540.1"/>
    <property type="molecule type" value="Genomic_DNA"/>
</dbReference>
<sequence>MRKLLIILLTFCGLNHSGWAQDYHFSQFYANPLYLSPSLAGATDGGRLIMNYRNQWPEISKAFSTYAISFDNFFPQFNSGLGFYLLQDKAGSVGLTSTHAAFQYSYNLMISKEWQVVPAIQFAYGNKSVDFSKIIFPDQPPGGVGASGSYDRLNNEQIHYIDMAASVFVYSSKYWMGVTIDHLSRPNYTFLNEESKFDYKYVVFGGMNIWTEQRRRTGMQRAFSTSFRYQHQGQFNQLDVGVYWHNSPIELGMWYRGIPVFNQSNSKSLNQDAIVALLAYDLGPLRIGYSYDITISSLGWSTAGAHELSLIFEFNQRGGLRLGGKRPAVPCSESANPLSSKGGKYTRKKRRLY</sequence>
<feature type="signal peptide" evidence="2">
    <location>
        <begin position="1"/>
        <end position="20"/>
    </location>
</feature>
<reference evidence="3" key="2">
    <citation type="submission" date="2021-04" db="EMBL/GenBank/DDBJ databases">
        <authorList>
            <person name="Zhang T."/>
            <person name="Zhang Y."/>
            <person name="Lu D."/>
            <person name="Zuo D."/>
            <person name="Du Z."/>
        </authorList>
    </citation>
    <scope>NUCLEOTIDE SEQUENCE</scope>
    <source>
        <strain evidence="3">JR1</strain>
    </source>
</reference>
<dbReference type="AlphaFoldDB" id="A0A941IZ04"/>
<dbReference type="NCBIfam" id="TIGR03519">
    <property type="entry name" value="T9SS_PorP_fam"/>
    <property type="match status" value="1"/>
</dbReference>
<evidence type="ECO:0000313" key="3">
    <source>
        <dbReference type="EMBL" id="MBR8537540.1"/>
    </source>
</evidence>
<comment type="caution">
    <text evidence="3">The sequence shown here is derived from an EMBL/GenBank/DDBJ whole genome shotgun (WGS) entry which is preliminary data.</text>
</comment>
<dbReference type="Pfam" id="PF11751">
    <property type="entry name" value="PorP_SprF"/>
    <property type="match status" value="1"/>
</dbReference>
<organism evidence="3 4">
    <name type="scientific">Carboxylicivirga sediminis</name>
    <dbReference type="NCBI Taxonomy" id="2006564"/>
    <lineage>
        <taxon>Bacteria</taxon>
        <taxon>Pseudomonadati</taxon>
        <taxon>Bacteroidota</taxon>
        <taxon>Bacteroidia</taxon>
        <taxon>Marinilabiliales</taxon>
        <taxon>Marinilabiliaceae</taxon>
        <taxon>Carboxylicivirga</taxon>
    </lineage>
</organism>